<evidence type="ECO:0000259" key="10">
    <source>
        <dbReference type="Pfam" id="PF00438"/>
    </source>
</evidence>
<dbReference type="Pfam" id="PF00438">
    <property type="entry name" value="S-AdoMet_synt_N"/>
    <property type="match status" value="1"/>
</dbReference>
<comment type="caution">
    <text evidence="13">The sequence shown here is derived from an EMBL/GenBank/DDBJ whole genome shotgun (WGS) entry which is preliminary data.</text>
</comment>
<keyword evidence="1" id="KW-0554">One-carbon metabolism</keyword>
<keyword evidence="5" id="KW-0067">ATP-binding</keyword>
<evidence type="ECO:0000256" key="8">
    <source>
        <dbReference type="NCBIfam" id="TIGR01034"/>
    </source>
</evidence>
<evidence type="ECO:0000259" key="12">
    <source>
        <dbReference type="Pfam" id="PF02773"/>
    </source>
</evidence>
<dbReference type="InterPro" id="IPR022629">
    <property type="entry name" value="S-AdoMet_synt_central"/>
</dbReference>
<reference evidence="13" key="1">
    <citation type="submission" date="2020-07" db="EMBL/GenBank/DDBJ databases">
        <title>Huge and variable diversity of episymbiotic CPR bacteria and DPANN archaea in groundwater ecosystems.</title>
        <authorList>
            <person name="He C.Y."/>
            <person name="Keren R."/>
            <person name="Whittaker M."/>
            <person name="Farag I.F."/>
            <person name="Doudna J."/>
            <person name="Cate J.H.D."/>
            <person name="Banfield J.F."/>
        </authorList>
    </citation>
    <scope>NUCLEOTIDE SEQUENCE</scope>
    <source>
        <strain evidence="13">NC_groundwater_1664_Pr3_B-0.1um_52_9</strain>
    </source>
</reference>
<dbReference type="NCBIfam" id="TIGR01034">
    <property type="entry name" value="metK"/>
    <property type="match status" value="1"/>
</dbReference>
<evidence type="ECO:0000256" key="3">
    <source>
        <dbReference type="ARBA" id="ARBA00022723"/>
    </source>
</evidence>
<dbReference type="EMBL" id="JACRDE010000517">
    <property type="protein sequence ID" value="MBI5251746.1"/>
    <property type="molecule type" value="Genomic_DNA"/>
</dbReference>
<dbReference type="CDD" id="cd18079">
    <property type="entry name" value="S-AdoMet_synt"/>
    <property type="match status" value="1"/>
</dbReference>
<dbReference type="PIRSF" id="PIRSF000497">
    <property type="entry name" value="MAT"/>
    <property type="match status" value="1"/>
</dbReference>
<evidence type="ECO:0000313" key="13">
    <source>
        <dbReference type="EMBL" id="MBI5251746.1"/>
    </source>
</evidence>
<keyword evidence="6" id="KW-0460">Magnesium</keyword>
<evidence type="ECO:0000256" key="5">
    <source>
        <dbReference type="ARBA" id="ARBA00022840"/>
    </source>
</evidence>
<evidence type="ECO:0000313" key="14">
    <source>
        <dbReference type="Proteomes" id="UP000807825"/>
    </source>
</evidence>
<dbReference type="InterPro" id="IPR022630">
    <property type="entry name" value="S-AdoMet_synt_C"/>
</dbReference>
<gene>
    <name evidence="13" type="ORF">HY912_19815</name>
</gene>
<dbReference type="InterPro" id="IPR022628">
    <property type="entry name" value="S-AdoMet_synt_N"/>
</dbReference>
<proteinExistence type="inferred from homology"/>
<keyword evidence="7" id="KW-0630">Potassium</keyword>
<evidence type="ECO:0000256" key="6">
    <source>
        <dbReference type="ARBA" id="ARBA00022842"/>
    </source>
</evidence>
<evidence type="ECO:0000256" key="4">
    <source>
        <dbReference type="ARBA" id="ARBA00022741"/>
    </source>
</evidence>
<name>A0A9D6Z851_9BACT</name>
<dbReference type="GO" id="GO:0004478">
    <property type="term" value="F:methionine adenosyltransferase activity"/>
    <property type="evidence" value="ECO:0007669"/>
    <property type="project" value="UniProtKB-UniRule"/>
</dbReference>
<dbReference type="GO" id="GO:0006730">
    <property type="term" value="P:one-carbon metabolic process"/>
    <property type="evidence" value="ECO:0007669"/>
    <property type="project" value="UniProtKB-KW"/>
</dbReference>
<feature type="domain" description="S-adenosylmethionine synthetase central" evidence="11">
    <location>
        <begin position="121"/>
        <end position="237"/>
    </location>
</feature>
<keyword evidence="4" id="KW-0547">Nucleotide-binding</keyword>
<keyword evidence="3" id="KW-0479">Metal-binding</keyword>
<evidence type="ECO:0000256" key="1">
    <source>
        <dbReference type="ARBA" id="ARBA00022563"/>
    </source>
</evidence>
<dbReference type="Proteomes" id="UP000807825">
    <property type="component" value="Unassembled WGS sequence"/>
</dbReference>
<dbReference type="Pfam" id="PF02772">
    <property type="entry name" value="S-AdoMet_synt_M"/>
    <property type="match status" value="1"/>
</dbReference>
<dbReference type="GO" id="GO:0006556">
    <property type="term" value="P:S-adenosylmethionine biosynthetic process"/>
    <property type="evidence" value="ECO:0007669"/>
    <property type="project" value="UniProtKB-UniRule"/>
</dbReference>
<protein>
    <recommendedName>
        <fullName evidence="8">Methionine adenosyltransferase</fullName>
        <ecNumber evidence="8">2.5.1.6</ecNumber>
    </recommendedName>
</protein>
<dbReference type="GO" id="GO:0046872">
    <property type="term" value="F:metal ion binding"/>
    <property type="evidence" value="ECO:0007669"/>
    <property type="project" value="UniProtKB-KW"/>
</dbReference>
<dbReference type="EC" id="2.5.1.6" evidence="8"/>
<feature type="domain" description="S-adenosylmethionine synthetase N-terminal" evidence="10">
    <location>
        <begin position="5"/>
        <end position="97"/>
    </location>
</feature>
<sequence>MKKDFIHTSESVTEGHPDKLCDQISDAIVDRFLEHDIYARIIAECAVSSSIVFIAARFASGLKVDFPNVARKVIRRIGYVEDEFSFKTCSILTSLKELVPDQDFCLNEDESSDEEIDRLVAYDQVTLFGFSCNQSPTLMPLPLWLAHKLSRKLAGVRLQNVLPYLAPDGTTQVAVEYKNRVPHRIYSVTINSSQKDRTYPKPERLRDDIIQAVVQSVFADEPVVPDNKTRVFVNPGGPLKLGGPSVHSGLTGRKNAIDTYGGFARNSGSALSGKDPWRIDRVGAYAARYAAKNVVAAGLADQCEVQLSYSIGLAKPVSVQVETMGTGRISDDDISNLVQENFDFRLGGIVKKFDLRRLPSRSKGGFYRKLAAYGHFGRTDMELPWEATDKVELLKSR</sequence>
<dbReference type="GO" id="GO:0005524">
    <property type="term" value="F:ATP binding"/>
    <property type="evidence" value="ECO:0007669"/>
    <property type="project" value="UniProtKB-KW"/>
</dbReference>
<dbReference type="SUPFAM" id="SSF55973">
    <property type="entry name" value="S-adenosylmethionine synthetase"/>
    <property type="match status" value="3"/>
</dbReference>
<organism evidence="13 14">
    <name type="scientific">Desulfomonile tiedjei</name>
    <dbReference type="NCBI Taxonomy" id="2358"/>
    <lineage>
        <taxon>Bacteria</taxon>
        <taxon>Pseudomonadati</taxon>
        <taxon>Thermodesulfobacteriota</taxon>
        <taxon>Desulfomonilia</taxon>
        <taxon>Desulfomonilales</taxon>
        <taxon>Desulfomonilaceae</taxon>
        <taxon>Desulfomonile</taxon>
    </lineage>
</organism>
<keyword evidence="2 13" id="KW-0808">Transferase</keyword>
<accession>A0A9D6Z851</accession>
<evidence type="ECO:0000259" key="11">
    <source>
        <dbReference type="Pfam" id="PF02772"/>
    </source>
</evidence>
<dbReference type="Gene3D" id="3.30.300.10">
    <property type="match status" value="3"/>
</dbReference>
<evidence type="ECO:0000256" key="9">
    <source>
        <dbReference type="RuleBase" id="RU004462"/>
    </source>
</evidence>
<comment type="similarity">
    <text evidence="9">Belongs to the AdoMet synthase family.</text>
</comment>
<dbReference type="Pfam" id="PF02773">
    <property type="entry name" value="S-AdoMet_synt_C"/>
    <property type="match status" value="1"/>
</dbReference>
<evidence type="ECO:0000256" key="2">
    <source>
        <dbReference type="ARBA" id="ARBA00022679"/>
    </source>
</evidence>
<dbReference type="PANTHER" id="PTHR11964">
    <property type="entry name" value="S-ADENOSYLMETHIONINE SYNTHETASE"/>
    <property type="match status" value="1"/>
</dbReference>
<dbReference type="InterPro" id="IPR002133">
    <property type="entry name" value="S-AdoMet_synthetase"/>
</dbReference>
<dbReference type="InterPro" id="IPR022636">
    <property type="entry name" value="S-AdoMet_synthetase_sfam"/>
</dbReference>
<evidence type="ECO:0000256" key="7">
    <source>
        <dbReference type="ARBA" id="ARBA00022958"/>
    </source>
</evidence>
<feature type="domain" description="S-adenosylmethionine synthetase C-terminal" evidence="12">
    <location>
        <begin position="241"/>
        <end position="386"/>
    </location>
</feature>
<dbReference type="AlphaFoldDB" id="A0A9D6Z851"/>